<name>A0A8S3T411_MYTED</name>
<dbReference type="OrthoDB" id="6155487at2759"/>
<dbReference type="EMBL" id="CAJPWZ010001791">
    <property type="protein sequence ID" value="CAG2223724.1"/>
    <property type="molecule type" value="Genomic_DNA"/>
</dbReference>
<sequence length="1151" mass="133381">MDLKVACWNCRGIMSAVPYLTNILSELKIDVIAIAEHWLRKSQFHFLNTVDSSYRAYGKSVDEYHPEMYNCNFRGGVAFLVSNYLCPFIVELDIESNRICGIEIQFPGQPSVFLISVYLPATTQPFHLFVDELEYLMDIYRAYTNLGTVFLLGDFNCKIEGPRYKFVNDRRSNLLNTHLEATSSVSLHTLTFAIGPIHTFQSYDGGPKTAIDHIITQRENVCHISEVFIPDEDIFNVSDHKPIICTMEINGYRRSDSINQNPLLTQLSEKVAWTKAIELNLITDYSFAVSQNLWSVCAPSSPATAETIESYYKTIVDAIMTADHDTLPHKSFVKHLKPYWTNTVKINHAHMRKRRADWIANGKIHNRNNSFFRAYKDAKRDFRKELELAYNAYMKDCAQKLEESIDSDQKYVWSVLKSRRKQKVICRELRVNGRTYTEDNDICEAWADHFESIFKTDRTLLNPEREQNMKQTIADIRNCFRAVSENITEFEYDEVYDVCKKLKNNKSTGLDKVSYEHVKYGGKQLQKHLCALFNLIIQNCYIPVDWKSSVIIPLFKGGNKDKTDPNSFRGISLTSCISKIFEKILVPHLEPLQQNFPHPTQMAYQKLLCSTHASFTMQEVIRHYIERNSKVIVVLMDSMKAFDSLWHDALLLKLKEYGVCGKFWLLIDEMYRGMKSSILFNNKLSRWFQLQRGVRQGGVLSAVLYLAFINDLLIELNKTSYGTILYDVRVACSVQADDIALMSPTTQGMQTLINICQLFSERWAFKFSPSKSHVLLYGKCQRNTIDRFFLYGSEIPIVKSTKHVGILLESSFNSMEQTMNACHMLRATTISIMNSGVHPAILNTSTCLKIVNQLAYTRALYGCELWNNLTKSELLLLERAHRFVCKVVQGLPKRSRSDKCTSLLGWLCIECYIDKCKLLFFGRLCRLNSTHLPKQIMMARLLEFKYTCVDNQLGFIPDMYRLFIKYNLLQYVVNFIELGSFPSKIVWNNVVSQNIHKTEQLKWLERISNDSEFNFFKLIHPVIKLHKAWIIAKRYPDLRVASKYIIDLCAIVRIEAEQLLCEKCGKLFSNVLEHILCSCDFVLDYRNEMWRDIININPIQFSVYMDSLSSLEFTATLLSCDTIYELDDDESIVFSKLCVQHVYSTCKHFYR</sequence>
<dbReference type="InterPro" id="IPR005135">
    <property type="entry name" value="Endo/exonuclease/phosphatase"/>
</dbReference>
<dbReference type="Proteomes" id="UP000683360">
    <property type="component" value="Unassembled WGS sequence"/>
</dbReference>
<feature type="domain" description="Reverse transcriptase" evidence="1">
    <location>
        <begin position="535"/>
        <end position="795"/>
    </location>
</feature>
<dbReference type="InterPro" id="IPR000477">
    <property type="entry name" value="RT_dom"/>
</dbReference>
<reference evidence="2" key="1">
    <citation type="submission" date="2021-03" db="EMBL/GenBank/DDBJ databases">
        <authorList>
            <person name="Bekaert M."/>
        </authorList>
    </citation>
    <scope>NUCLEOTIDE SEQUENCE</scope>
</reference>
<evidence type="ECO:0000313" key="3">
    <source>
        <dbReference type="Proteomes" id="UP000683360"/>
    </source>
</evidence>
<evidence type="ECO:0000259" key="1">
    <source>
        <dbReference type="PROSITE" id="PS50878"/>
    </source>
</evidence>
<dbReference type="Pfam" id="PF00078">
    <property type="entry name" value="RVT_1"/>
    <property type="match status" value="1"/>
</dbReference>
<keyword evidence="3" id="KW-1185">Reference proteome</keyword>
<dbReference type="CDD" id="cd01650">
    <property type="entry name" value="RT_nLTR_like"/>
    <property type="match status" value="1"/>
</dbReference>
<dbReference type="AlphaFoldDB" id="A0A8S3T411"/>
<proteinExistence type="predicted"/>
<gene>
    <name evidence="2" type="ORF">MEDL_36925</name>
</gene>
<dbReference type="SUPFAM" id="SSF56219">
    <property type="entry name" value="DNase I-like"/>
    <property type="match status" value="1"/>
</dbReference>
<dbReference type="Pfam" id="PF03372">
    <property type="entry name" value="Exo_endo_phos"/>
    <property type="match status" value="1"/>
</dbReference>
<accession>A0A8S3T411</accession>
<dbReference type="PANTHER" id="PTHR19446">
    <property type="entry name" value="REVERSE TRANSCRIPTASES"/>
    <property type="match status" value="1"/>
</dbReference>
<organism evidence="2 3">
    <name type="scientific">Mytilus edulis</name>
    <name type="common">Blue mussel</name>
    <dbReference type="NCBI Taxonomy" id="6550"/>
    <lineage>
        <taxon>Eukaryota</taxon>
        <taxon>Metazoa</taxon>
        <taxon>Spiralia</taxon>
        <taxon>Lophotrochozoa</taxon>
        <taxon>Mollusca</taxon>
        <taxon>Bivalvia</taxon>
        <taxon>Autobranchia</taxon>
        <taxon>Pteriomorphia</taxon>
        <taxon>Mytilida</taxon>
        <taxon>Mytiloidea</taxon>
        <taxon>Mytilidae</taxon>
        <taxon>Mytilinae</taxon>
        <taxon>Mytilus</taxon>
    </lineage>
</organism>
<dbReference type="Gene3D" id="3.60.10.10">
    <property type="entry name" value="Endonuclease/exonuclease/phosphatase"/>
    <property type="match status" value="1"/>
</dbReference>
<evidence type="ECO:0000313" key="2">
    <source>
        <dbReference type="EMBL" id="CAG2223724.1"/>
    </source>
</evidence>
<dbReference type="SUPFAM" id="SSF56672">
    <property type="entry name" value="DNA/RNA polymerases"/>
    <property type="match status" value="1"/>
</dbReference>
<dbReference type="InterPro" id="IPR036691">
    <property type="entry name" value="Endo/exonu/phosph_ase_sf"/>
</dbReference>
<protein>
    <recommendedName>
        <fullName evidence="1">Reverse transcriptase domain-containing protein</fullName>
    </recommendedName>
</protein>
<dbReference type="InterPro" id="IPR043502">
    <property type="entry name" value="DNA/RNA_pol_sf"/>
</dbReference>
<comment type="caution">
    <text evidence="2">The sequence shown here is derived from an EMBL/GenBank/DDBJ whole genome shotgun (WGS) entry which is preliminary data.</text>
</comment>
<dbReference type="GO" id="GO:0003824">
    <property type="term" value="F:catalytic activity"/>
    <property type="evidence" value="ECO:0007669"/>
    <property type="project" value="InterPro"/>
</dbReference>
<dbReference type="PROSITE" id="PS50878">
    <property type="entry name" value="RT_POL"/>
    <property type="match status" value="1"/>
</dbReference>